<evidence type="ECO:0000313" key="1">
    <source>
        <dbReference type="EMBL" id="KAH9369589.1"/>
    </source>
</evidence>
<organism evidence="1 2">
    <name type="scientific">Haemaphysalis longicornis</name>
    <name type="common">Bush tick</name>
    <dbReference type="NCBI Taxonomy" id="44386"/>
    <lineage>
        <taxon>Eukaryota</taxon>
        <taxon>Metazoa</taxon>
        <taxon>Ecdysozoa</taxon>
        <taxon>Arthropoda</taxon>
        <taxon>Chelicerata</taxon>
        <taxon>Arachnida</taxon>
        <taxon>Acari</taxon>
        <taxon>Parasitiformes</taxon>
        <taxon>Ixodida</taxon>
        <taxon>Ixodoidea</taxon>
        <taxon>Ixodidae</taxon>
        <taxon>Haemaphysalinae</taxon>
        <taxon>Haemaphysalis</taxon>
    </lineage>
</organism>
<protein>
    <submittedName>
        <fullName evidence="1">Uncharacterized protein</fullName>
    </submittedName>
</protein>
<proteinExistence type="predicted"/>
<gene>
    <name evidence="1" type="ORF">HPB48_011517</name>
</gene>
<dbReference type="Proteomes" id="UP000821853">
    <property type="component" value="Chromosome 3"/>
</dbReference>
<comment type="caution">
    <text evidence="1">The sequence shown here is derived from an EMBL/GenBank/DDBJ whole genome shotgun (WGS) entry which is preliminary data.</text>
</comment>
<keyword evidence="2" id="KW-1185">Reference proteome</keyword>
<dbReference type="OrthoDB" id="10539976at2759"/>
<dbReference type="EMBL" id="JABSTR010000005">
    <property type="protein sequence ID" value="KAH9369589.1"/>
    <property type="molecule type" value="Genomic_DNA"/>
</dbReference>
<sequence>MSLAASLVHAEARRSFVVLQRASLRLPPASPHAVDTGGELTLLKEDIREISLAFSIAGFYKLTLKAAFSVFSCMLTYAFVWYQIGPAENTDRSEAHS</sequence>
<evidence type="ECO:0000313" key="2">
    <source>
        <dbReference type="Proteomes" id="UP000821853"/>
    </source>
</evidence>
<name>A0A9J6G2R2_HAELO</name>
<reference evidence="1 2" key="1">
    <citation type="journal article" date="2020" name="Cell">
        <title>Large-Scale Comparative Analyses of Tick Genomes Elucidate Their Genetic Diversity and Vector Capacities.</title>
        <authorList>
            <consortium name="Tick Genome and Microbiome Consortium (TIGMIC)"/>
            <person name="Jia N."/>
            <person name="Wang J."/>
            <person name="Shi W."/>
            <person name="Du L."/>
            <person name="Sun Y."/>
            <person name="Zhan W."/>
            <person name="Jiang J.F."/>
            <person name="Wang Q."/>
            <person name="Zhang B."/>
            <person name="Ji P."/>
            <person name="Bell-Sakyi L."/>
            <person name="Cui X.M."/>
            <person name="Yuan T.T."/>
            <person name="Jiang B.G."/>
            <person name="Yang W.F."/>
            <person name="Lam T.T."/>
            <person name="Chang Q.C."/>
            <person name="Ding S.J."/>
            <person name="Wang X.J."/>
            <person name="Zhu J.G."/>
            <person name="Ruan X.D."/>
            <person name="Zhao L."/>
            <person name="Wei J.T."/>
            <person name="Ye R.Z."/>
            <person name="Que T.C."/>
            <person name="Du C.H."/>
            <person name="Zhou Y.H."/>
            <person name="Cheng J.X."/>
            <person name="Dai P.F."/>
            <person name="Guo W.B."/>
            <person name="Han X.H."/>
            <person name="Huang E.J."/>
            <person name="Li L.F."/>
            <person name="Wei W."/>
            <person name="Gao Y.C."/>
            <person name="Liu J.Z."/>
            <person name="Shao H.Z."/>
            <person name="Wang X."/>
            <person name="Wang C.C."/>
            <person name="Yang T.C."/>
            <person name="Huo Q.B."/>
            <person name="Li W."/>
            <person name="Chen H.Y."/>
            <person name="Chen S.E."/>
            <person name="Zhou L.G."/>
            <person name="Ni X.B."/>
            <person name="Tian J.H."/>
            <person name="Sheng Y."/>
            <person name="Liu T."/>
            <person name="Pan Y.S."/>
            <person name="Xia L.Y."/>
            <person name="Li J."/>
            <person name="Zhao F."/>
            <person name="Cao W.C."/>
        </authorList>
    </citation>
    <scope>NUCLEOTIDE SEQUENCE [LARGE SCALE GENOMIC DNA]</scope>
    <source>
        <strain evidence="1">HaeL-2018</strain>
    </source>
</reference>
<dbReference type="AlphaFoldDB" id="A0A9J6G2R2"/>
<accession>A0A9J6G2R2</accession>
<dbReference type="VEuPathDB" id="VectorBase:HLOH_045723"/>